<feature type="compositionally biased region" description="Polar residues" evidence="1">
    <location>
        <begin position="61"/>
        <end position="70"/>
    </location>
</feature>
<sequence>IVDWPIKKIGTPTLTGHLRFDQVINILESMSDSEDDDVNVIPNEQDKVGILEFLGVPNRKANGQNGTSHGNGRVVEASVDVNL</sequence>
<proteinExistence type="predicted"/>
<reference evidence="2" key="1">
    <citation type="submission" date="2023-10" db="EMBL/GenBank/DDBJ databases">
        <title>Genome assembly of Pristionchus species.</title>
        <authorList>
            <person name="Yoshida K."/>
            <person name="Sommer R.J."/>
        </authorList>
    </citation>
    <scope>NUCLEOTIDE SEQUENCE</scope>
    <source>
        <strain evidence="2">RS0144</strain>
    </source>
</reference>
<feature type="non-terminal residue" evidence="2">
    <location>
        <position position="83"/>
    </location>
</feature>
<dbReference type="AlphaFoldDB" id="A0AAV5TVX6"/>
<evidence type="ECO:0000313" key="2">
    <source>
        <dbReference type="EMBL" id="GMS98698.1"/>
    </source>
</evidence>
<organism evidence="2 3">
    <name type="scientific">Pristionchus entomophagus</name>
    <dbReference type="NCBI Taxonomy" id="358040"/>
    <lineage>
        <taxon>Eukaryota</taxon>
        <taxon>Metazoa</taxon>
        <taxon>Ecdysozoa</taxon>
        <taxon>Nematoda</taxon>
        <taxon>Chromadorea</taxon>
        <taxon>Rhabditida</taxon>
        <taxon>Rhabditina</taxon>
        <taxon>Diplogasteromorpha</taxon>
        <taxon>Diplogasteroidea</taxon>
        <taxon>Neodiplogasteridae</taxon>
        <taxon>Pristionchus</taxon>
    </lineage>
</organism>
<protein>
    <submittedName>
        <fullName evidence="2">Uncharacterized protein</fullName>
    </submittedName>
</protein>
<name>A0AAV5TVX6_9BILA</name>
<dbReference type="EMBL" id="BTSX01000005">
    <property type="protein sequence ID" value="GMS98698.1"/>
    <property type="molecule type" value="Genomic_DNA"/>
</dbReference>
<keyword evidence="3" id="KW-1185">Reference proteome</keyword>
<evidence type="ECO:0000313" key="3">
    <source>
        <dbReference type="Proteomes" id="UP001432027"/>
    </source>
</evidence>
<feature type="non-terminal residue" evidence="2">
    <location>
        <position position="1"/>
    </location>
</feature>
<dbReference type="Proteomes" id="UP001432027">
    <property type="component" value="Unassembled WGS sequence"/>
</dbReference>
<comment type="caution">
    <text evidence="2">The sequence shown here is derived from an EMBL/GenBank/DDBJ whole genome shotgun (WGS) entry which is preliminary data.</text>
</comment>
<feature type="region of interest" description="Disordered" evidence="1">
    <location>
        <begin position="61"/>
        <end position="83"/>
    </location>
</feature>
<accession>A0AAV5TVX6</accession>
<gene>
    <name evidence="2" type="ORF">PENTCL1PPCAC_20873</name>
</gene>
<evidence type="ECO:0000256" key="1">
    <source>
        <dbReference type="SAM" id="MobiDB-lite"/>
    </source>
</evidence>